<accession>A0AA39GI82</accession>
<feature type="signal peptide" evidence="2">
    <location>
        <begin position="1"/>
        <end position="21"/>
    </location>
</feature>
<dbReference type="GO" id="GO:0009277">
    <property type="term" value="C:fungal-type cell wall"/>
    <property type="evidence" value="ECO:0007669"/>
    <property type="project" value="TreeGrafter"/>
</dbReference>
<feature type="domain" description="Asl1-like glycosyl hydrolase catalytic" evidence="3">
    <location>
        <begin position="168"/>
        <end position="395"/>
    </location>
</feature>
<gene>
    <name evidence="4" type="ORF">NLU13_6397</name>
</gene>
<dbReference type="PANTHER" id="PTHR34154">
    <property type="entry name" value="ALKALI-SENSITIVE LINKAGE PROTEIN 1"/>
    <property type="match status" value="1"/>
</dbReference>
<evidence type="ECO:0000256" key="2">
    <source>
        <dbReference type="SAM" id="SignalP"/>
    </source>
</evidence>
<dbReference type="GO" id="GO:0071966">
    <property type="term" value="P:fungal-type cell wall polysaccharide metabolic process"/>
    <property type="evidence" value="ECO:0007669"/>
    <property type="project" value="TreeGrafter"/>
</dbReference>
<feature type="compositionally biased region" description="Low complexity" evidence="1">
    <location>
        <begin position="127"/>
        <end position="158"/>
    </location>
</feature>
<name>A0AA39GI82_SARSR</name>
<dbReference type="Gene3D" id="3.20.20.80">
    <property type="entry name" value="Glycosidases"/>
    <property type="match status" value="1"/>
</dbReference>
<reference evidence="4" key="1">
    <citation type="submission" date="2022-10" db="EMBL/GenBank/DDBJ databases">
        <title>Determination and structural analysis of whole genome sequence of Sarocladium strictum F4-1.</title>
        <authorList>
            <person name="Hu L."/>
            <person name="Jiang Y."/>
        </authorList>
    </citation>
    <scope>NUCLEOTIDE SEQUENCE</scope>
    <source>
        <strain evidence="4">F4-1</strain>
    </source>
</reference>
<dbReference type="InterPro" id="IPR053183">
    <property type="entry name" value="ASL1"/>
</dbReference>
<dbReference type="InterPro" id="IPR017853">
    <property type="entry name" value="GH"/>
</dbReference>
<evidence type="ECO:0000313" key="5">
    <source>
        <dbReference type="Proteomes" id="UP001175261"/>
    </source>
</evidence>
<dbReference type="SUPFAM" id="SSF51445">
    <property type="entry name" value="(Trans)glycosidases"/>
    <property type="match status" value="1"/>
</dbReference>
<evidence type="ECO:0000259" key="3">
    <source>
        <dbReference type="Pfam" id="PF11790"/>
    </source>
</evidence>
<dbReference type="AlphaFoldDB" id="A0AA39GI82"/>
<dbReference type="Proteomes" id="UP001175261">
    <property type="component" value="Unassembled WGS sequence"/>
</dbReference>
<dbReference type="PANTHER" id="PTHR34154:SF10">
    <property type="entry name" value="ASL1-LIKE GLYCOSYL HYDROLASE CATALYTIC DOMAIN-CONTAINING PROTEIN"/>
    <property type="match status" value="1"/>
</dbReference>
<dbReference type="Pfam" id="PF11790">
    <property type="entry name" value="Glyco_hydro_cc"/>
    <property type="match status" value="1"/>
</dbReference>
<feature type="region of interest" description="Disordered" evidence="1">
    <location>
        <begin position="108"/>
        <end position="164"/>
    </location>
</feature>
<organism evidence="4 5">
    <name type="scientific">Sarocladium strictum</name>
    <name type="common">Black bundle disease fungus</name>
    <name type="synonym">Acremonium strictum</name>
    <dbReference type="NCBI Taxonomy" id="5046"/>
    <lineage>
        <taxon>Eukaryota</taxon>
        <taxon>Fungi</taxon>
        <taxon>Dikarya</taxon>
        <taxon>Ascomycota</taxon>
        <taxon>Pezizomycotina</taxon>
        <taxon>Sordariomycetes</taxon>
        <taxon>Hypocreomycetidae</taxon>
        <taxon>Hypocreales</taxon>
        <taxon>Sarocladiaceae</taxon>
        <taxon>Sarocladium</taxon>
    </lineage>
</organism>
<evidence type="ECO:0000313" key="4">
    <source>
        <dbReference type="EMBL" id="KAK0386562.1"/>
    </source>
</evidence>
<keyword evidence="2" id="KW-0732">Signal</keyword>
<protein>
    <recommendedName>
        <fullName evidence="3">Asl1-like glycosyl hydrolase catalytic domain-containing protein</fullName>
    </recommendedName>
</protein>
<comment type="caution">
    <text evidence="4">The sequence shown here is derived from an EMBL/GenBank/DDBJ whole genome shotgun (WGS) entry which is preliminary data.</text>
</comment>
<feature type="chain" id="PRO_5041257614" description="Asl1-like glycosyl hydrolase catalytic domain-containing protein" evidence="2">
    <location>
        <begin position="22"/>
        <end position="399"/>
    </location>
</feature>
<sequence length="399" mass="41856">MMNSKLALFTAAAVLAQQVSGLSAHHHLHALEKRALEAEKRVAELEARGVVVETVWEYVTTTIKWSPGMPAPEATAQPAPAPVAAEAVPAAPAAVPTTFAKVVVPASAPAPAPAPASAPAAAPAPAPVASAPVSQPQEQTQQAKPQQSNSNSNQGSSSTGAPFSSKRGIAYNDASLANTFGSECSACSWGYSWSSRRDGNFDSKYSFVPMLWGPAPDKSANWQQDATDGIAQGAKALFSFNEPDIVSQSNLSPAQAAQDFQTFMNPFSGKALIGAPAVSNSNLAGQGLDWLQQFVTTCNGLCKYDFCNLHWYDYAAAADSLFDHLEKAHKICGGKPIWLTEFAPLDGPGDATNGFIAQVIPKLDQLEYLDAYSYFMVSQDHLMSGSGLSAAGQAYASAA</sequence>
<feature type="compositionally biased region" description="Pro residues" evidence="1">
    <location>
        <begin position="108"/>
        <end position="126"/>
    </location>
</feature>
<dbReference type="InterPro" id="IPR024655">
    <property type="entry name" value="Asl1_glyco_hydro_catalytic"/>
</dbReference>
<dbReference type="EMBL" id="JAPDFR010000005">
    <property type="protein sequence ID" value="KAK0386562.1"/>
    <property type="molecule type" value="Genomic_DNA"/>
</dbReference>
<evidence type="ECO:0000256" key="1">
    <source>
        <dbReference type="SAM" id="MobiDB-lite"/>
    </source>
</evidence>
<proteinExistence type="predicted"/>
<keyword evidence="5" id="KW-1185">Reference proteome</keyword>